<comment type="caution">
    <text evidence="1">The sequence shown here is derived from an EMBL/GenBank/DDBJ whole genome shotgun (WGS) entry which is preliminary data.</text>
</comment>
<proteinExistence type="predicted"/>
<sequence length="84" mass="9559">MFERSQAKLAFHYKPLCAPTAPHRNTMRKLIFAMRALSLFRPSPPLQLSCGNHGHSSCTHLILPCRDRGFAGHYTVVSWYTQCV</sequence>
<dbReference type="AlphaFoldDB" id="A0ABD2WT23"/>
<dbReference type="Proteomes" id="UP001627154">
    <property type="component" value="Unassembled WGS sequence"/>
</dbReference>
<gene>
    <name evidence="1" type="ORF">TKK_009935</name>
</gene>
<accession>A0ABD2WT23</accession>
<reference evidence="1 2" key="1">
    <citation type="journal article" date="2024" name="bioRxiv">
        <title>A reference genome for Trichogramma kaykai: A tiny desert-dwelling parasitoid wasp with competing sex-ratio distorters.</title>
        <authorList>
            <person name="Culotta J."/>
            <person name="Lindsey A.R."/>
        </authorList>
    </citation>
    <scope>NUCLEOTIDE SEQUENCE [LARGE SCALE GENOMIC DNA]</scope>
    <source>
        <strain evidence="1 2">KSX58</strain>
    </source>
</reference>
<dbReference type="EMBL" id="JBJJXI010000074">
    <property type="protein sequence ID" value="KAL3396062.1"/>
    <property type="molecule type" value="Genomic_DNA"/>
</dbReference>
<keyword evidence="2" id="KW-1185">Reference proteome</keyword>
<name>A0ABD2WT23_9HYME</name>
<protein>
    <submittedName>
        <fullName evidence="1">Uncharacterized protein</fullName>
    </submittedName>
</protein>
<evidence type="ECO:0000313" key="1">
    <source>
        <dbReference type="EMBL" id="KAL3396062.1"/>
    </source>
</evidence>
<organism evidence="1 2">
    <name type="scientific">Trichogramma kaykai</name>
    <dbReference type="NCBI Taxonomy" id="54128"/>
    <lineage>
        <taxon>Eukaryota</taxon>
        <taxon>Metazoa</taxon>
        <taxon>Ecdysozoa</taxon>
        <taxon>Arthropoda</taxon>
        <taxon>Hexapoda</taxon>
        <taxon>Insecta</taxon>
        <taxon>Pterygota</taxon>
        <taxon>Neoptera</taxon>
        <taxon>Endopterygota</taxon>
        <taxon>Hymenoptera</taxon>
        <taxon>Apocrita</taxon>
        <taxon>Proctotrupomorpha</taxon>
        <taxon>Chalcidoidea</taxon>
        <taxon>Trichogrammatidae</taxon>
        <taxon>Trichogramma</taxon>
    </lineage>
</organism>
<evidence type="ECO:0000313" key="2">
    <source>
        <dbReference type="Proteomes" id="UP001627154"/>
    </source>
</evidence>